<name>A0ACC0V4W1_9HYPO</name>
<evidence type="ECO:0000313" key="1">
    <source>
        <dbReference type="EMBL" id="KAI9901464.1"/>
    </source>
</evidence>
<comment type="caution">
    <text evidence="1">The sequence shown here is derived from an EMBL/GenBank/DDBJ whole genome shotgun (WGS) entry which is preliminary data.</text>
</comment>
<reference evidence="1" key="1">
    <citation type="submission" date="2022-10" db="EMBL/GenBank/DDBJ databases">
        <title>Complete Genome of Trichothecium roseum strain YXFP-22015, a Plant Pathogen Isolated from Citrus.</title>
        <authorList>
            <person name="Wang Y."/>
            <person name="Zhu L."/>
        </authorList>
    </citation>
    <scope>NUCLEOTIDE SEQUENCE</scope>
    <source>
        <strain evidence="1">YXFP-22015</strain>
    </source>
</reference>
<keyword evidence="2" id="KW-1185">Reference proteome</keyword>
<organism evidence="1 2">
    <name type="scientific">Trichothecium roseum</name>
    <dbReference type="NCBI Taxonomy" id="47278"/>
    <lineage>
        <taxon>Eukaryota</taxon>
        <taxon>Fungi</taxon>
        <taxon>Dikarya</taxon>
        <taxon>Ascomycota</taxon>
        <taxon>Pezizomycotina</taxon>
        <taxon>Sordariomycetes</taxon>
        <taxon>Hypocreomycetidae</taxon>
        <taxon>Hypocreales</taxon>
        <taxon>Hypocreales incertae sedis</taxon>
        <taxon>Trichothecium</taxon>
    </lineage>
</organism>
<accession>A0ACC0V4W1</accession>
<gene>
    <name evidence="1" type="ORF">N3K66_003281</name>
</gene>
<protein>
    <submittedName>
        <fullName evidence="1">Uncharacterized protein</fullName>
    </submittedName>
</protein>
<evidence type="ECO:0000313" key="2">
    <source>
        <dbReference type="Proteomes" id="UP001163324"/>
    </source>
</evidence>
<sequence>MFLHRPLRFLSLTLAFSNATHLVGAALLDPLLNPLEDSLGTIISGGGLIEGTLGAVQGVLGVDQIYDYVVVGGGTGGNAIGVRLAEAGFSVAIIEAGLFYELGKPILGSTPAGAFFGVGGELIDQVPTVDWGFVTEPQVGANDRKIHYARGKCLGGSSALNFMIHHRGSTGSYQKWADLVGDDGYTLENLMPYFQKSVNFSKPNTEIRRENATTLYDSEAFAPLDGPVQVGYTNWVSTWATWLEKGLEAIGMNVTEGFSSGSLLGYHYSQATIRSSDQTRSSSAEYIYSAKDTGTAKNLKVYTQTLTKKVLFDGKRATGVEVSMLGALPTYTIKAKKEVILSAGVFNSPQLLMLSGIGPQETLEEFEIPVVSELEGVGQNMWDHIMFGPSYHVNFPTLDKTLHDPVALADALLDYSPNARGPLSSNVVELLGWEKLPADYRGNLSEATLEALAWFPDDWPELEHISGNGYIGNFAFPVLQQPLDGKQYATNLGAMVAPLSRGNVTITTKDAGNLPSINPNWLTHPADQEVAVAWYKRMRQVWDTPELRSIRVGDEEAFPGLENQTDEEILEVIRSSLMTVWHAAGTCKMGKSDDPSAVVDNLARVFGVEGLRVVDSSAFPLLPPGHPQSTVYALAEKIADAIINGET</sequence>
<proteinExistence type="predicted"/>
<dbReference type="EMBL" id="CM047942">
    <property type="protein sequence ID" value="KAI9901464.1"/>
    <property type="molecule type" value="Genomic_DNA"/>
</dbReference>
<dbReference type="Proteomes" id="UP001163324">
    <property type="component" value="Chromosome 3"/>
</dbReference>